<keyword evidence="3" id="KW-0479">Metal-binding</keyword>
<evidence type="ECO:0000256" key="6">
    <source>
        <dbReference type="SAM" id="MobiDB-lite"/>
    </source>
</evidence>
<dbReference type="SFLD" id="SFLDG01102">
    <property type="entry name" value="Uncharacterised_Radical_SAM_Su"/>
    <property type="match status" value="1"/>
</dbReference>
<dbReference type="SUPFAM" id="SSF102114">
    <property type="entry name" value="Radical SAM enzymes"/>
    <property type="match status" value="1"/>
</dbReference>
<dbReference type="AlphaFoldDB" id="D4XTZ9"/>
<proteinExistence type="predicted"/>
<evidence type="ECO:0000313" key="7">
    <source>
        <dbReference type="EMBL" id="EFF81300.1"/>
    </source>
</evidence>
<dbReference type="InterPro" id="IPR013785">
    <property type="entry name" value="Aldolase_TIM"/>
</dbReference>
<dbReference type="SFLD" id="SFLDS00029">
    <property type="entry name" value="Radical_SAM"/>
    <property type="match status" value="1"/>
</dbReference>
<comment type="cofactor">
    <cofactor evidence="1">
        <name>[4Fe-4S] cluster</name>
        <dbReference type="ChEBI" id="CHEBI:49883"/>
    </cofactor>
</comment>
<dbReference type="Gene3D" id="3.20.20.70">
    <property type="entry name" value="Aldolase class I"/>
    <property type="match status" value="1"/>
</dbReference>
<evidence type="ECO:0000256" key="4">
    <source>
        <dbReference type="ARBA" id="ARBA00023004"/>
    </source>
</evidence>
<dbReference type="InterPro" id="IPR023874">
    <property type="entry name" value="DNA_rSAM_put"/>
</dbReference>
<evidence type="ECO:0000256" key="2">
    <source>
        <dbReference type="ARBA" id="ARBA00022691"/>
    </source>
</evidence>
<dbReference type="InterPro" id="IPR015943">
    <property type="entry name" value="WD40/YVTN_repeat-like_dom_sf"/>
</dbReference>
<dbReference type="InterPro" id="IPR058240">
    <property type="entry name" value="rSAM_sf"/>
</dbReference>
<evidence type="ECO:0000313" key="8">
    <source>
        <dbReference type="Proteomes" id="UP000003085"/>
    </source>
</evidence>
<sequence length="484" mass="53648">MSDRIREKLQILADAAKYDVSCSSSGSDRKNKDKGLGDASRSGICHSYTEDGRCVSLLKILFSNVCIFDCAYCVSRRSNDVKRAAFTVQEVVDLTINFYRRNYIEGLFLSSGIFKSADHTMERMLQVVKKLRLEENFNGYIHLKTIPGASPELIHEAGLYADRMVQFADGGVFTQSNQLKINTPNILTFQLSGTTPAHYRSFNGTAALFYDGSASEVSKFEVFTDSMIAQKSIATQKLPKGHHGVAEPRGEYVLSTYMPTDASTLSIVKSYHIHGDHFHEEQTLTNPCNRLHGAASIAKYAAFGCEDGVLVVEQNKDKFVDKKVFIDQRISTIAGHEKINQFAAFASGTHALFIVDPEKLNATSLNWSADAKELDGTTAVRRLQQSFDATGRYLAILDSMGTVHVLDTQTWQRLGQIQAINNVVGTELSKSRLVVNAASDTIFINNTEAKTIIELDLKNLKIKQTIQLNDVPNTFTWLGVAKTN</sequence>
<dbReference type="GO" id="GO:0046872">
    <property type="term" value="F:metal ion binding"/>
    <property type="evidence" value="ECO:0007669"/>
    <property type="project" value="UniProtKB-KW"/>
</dbReference>
<reference evidence="8" key="1">
    <citation type="submission" date="2010-03" db="EMBL/GenBank/DDBJ databases">
        <title>Complete sequence of Mobiluncus curtisii ATCC 43063.</title>
        <authorList>
            <person name="Muzny D."/>
            <person name="Qin X."/>
            <person name="Deng J."/>
            <person name="Jiang H."/>
            <person name="Liu Y."/>
            <person name="Qu J."/>
            <person name="Song X.-Z."/>
            <person name="Zhang L."/>
            <person name="Thornton R."/>
            <person name="Coyle M."/>
            <person name="Francisco L."/>
            <person name="Jackson L."/>
            <person name="Javaid M."/>
            <person name="Korchina V."/>
            <person name="Kovar C."/>
            <person name="Mata R."/>
            <person name="Mathew T."/>
            <person name="Ngo R."/>
            <person name="Nguyen L."/>
            <person name="Nguyen N."/>
            <person name="Okwuonu G."/>
            <person name="Ongeri F."/>
            <person name="Pham C."/>
            <person name="Simmons D."/>
            <person name="Wilczek-Boney K."/>
            <person name="Hale W."/>
            <person name="Jakkamsetti A."/>
            <person name="Pham P."/>
            <person name="Ruth R."/>
            <person name="San Lucas F."/>
            <person name="Warren J."/>
            <person name="Zhang J."/>
            <person name="Zhao Z."/>
            <person name="Zhou C."/>
            <person name="Zhu D."/>
            <person name="Lee S."/>
            <person name="Bess C."/>
            <person name="Blankenburg K."/>
            <person name="Forbes L."/>
            <person name="Fu Q."/>
            <person name="Gubbala S."/>
            <person name="Hirani K."/>
            <person name="Jayaseelan J.C."/>
            <person name="Lara F."/>
            <person name="Munidasa M."/>
            <person name="Palculict T."/>
            <person name="Patil S."/>
            <person name="Pu L.-L."/>
            <person name="Saada N."/>
            <person name="Tang L."/>
            <person name="Weissenberger G."/>
            <person name="Zhu Y."/>
            <person name="Hemphill L."/>
            <person name="Shang Y."/>
            <person name="Youmans B."/>
            <person name="Ayvaz T."/>
            <person name="Ross M."/>
            <person name="Santibanez J."/>
            <person name="Aqrawi P."/>
            <person name="Gross S."/>
            <person name="Joshi V."/>
            <person name="Fowler G."/>
            <person name="Nazareth L."/>
            <person name="Reid J."/>
            <person name="Worley K."/>
            <person name="Petrosino J."/>
            <person name="Highlander S."/>
            <person name="Gibbs R."/>
            <person name="Gibbs R."/>
        </authorList>
    </citation>
    <scope>NUCLEOTIDE SEQUENCE [LARGE SCALE GENOMIC DNA]</scope>
    <source>
        <strain evidence="8">ATCC 19194</strain>
    </source>
</reference>
<dbReference type="Gene3D" id="2.130.10.10">
    <property type="entry name" value="YVTN repeat-like/Quinoprotein amine dehydrogenase"/>
    <property type="match status" value="1"/>
</dbReference>
<keyword evidence="5" id="KW-0411">Iron-sulfur</keyword>
<dbReference type="RefSeq" id="WP_004641154.1">
    <property type="nucleotide sequence ID" value="NZ_GG770435.1"/>
</dbReference>
<dbReference type="HOGENOM" id="CLU_563404_0_0_6"/>
<organism evidence="7 8">
    <name type="scientific">Acinetobacter haemolyticus ATCC 19194</name>
    <dbReference type="NCBI Taxonomy" id="707232"/>
    <lineage>
        <taxon>Bacteria</taxon>
        <taxon>Pseudomonadati</taxon>
        <taxon>Pseudomonadota</taxon>
        <taxon>Gammaproteobacteria</taxon>
        <taxon>Moraxellales</taxon>
        <taxon>Moraxellaceae</taxon>
        <taxon>Acinetobacter</taxon>
    </lineage>
</organism>
<comment type="caution">
    <text evidence="7">The sequence shown here is derived from an EMBL/GenBank/DDBJ whole genome shotgun (WGS) entry which is preliminary data.</text>
</comment>
<dbReference type="GO" id="GO:0051536">
    <property type="term" value="F:iron-sulfur cluster binding"/>
    <property type="evidence" value="ECO:0007669"/>
    <property type="project" value="UniProtKB-KW"/>
</dbReference>
<dbReference type="GO" id="GO:0003824">
    <property type="term" value="F:catalytic activity"/>
    <property type="evidence" value="ECO:0007669"/>
    <property type="project" value="InterPro"/>
</dbReference>
<protein>
    <submittedName>
        <fullName evidence="7">Putative DNA modification/repair radical SAM protein</fullName>
    </submittedName>
</protein>
<evidence type="ECO:0000256" key="5">
    <source>
        <dbReference type="ARBA" id="ARBA00023014"/>
    </source>
</evidence>
<dbReference type="EMBL" id="ADMT01000233">
    <property type="protein sequence ID" value="EFF81300.1"/>
    <property type="molecule type" value="Genomic_DNA"/>
</dbReference>
<feature type="region of interest" description="Disordered" evidence="6">
    <location>
        <begin position="21"/>
        <end position="40"/>
    </location>
</feature>
<accession>D4XTZ9</accession>
<name>D4XTZ9_ACIHA</name>
<evidence type="ECO:0000256" key="3">
    <source>
        <dbReference type="ARBA" id="ARBA00022723"/>
    </source>
</evidence>
<keyword evidence="4" id="KW-0408">Iron</keyword>
<dbReference type="InterPro" id="IPR007197">
    <property type="entry name" value="rSAM"/>
</dbReference>
<dbReference type="SUPFAM" id="SSF69322">
    <property type="entry name" value="Tricorn protease domain 2"/>
    <property type="match status" value="1"/>
</dbReference>
<gene>
    <name evidence="7" type="ORF">HMP0015_3191</name>
</gene>
<keyword evidence="2" id="KW-0949">S-adenosyl-L-methionine</keyword>
<dbReference type="Proteomes" id="UP000003085">
    <property type="component" value="Unassembled WGS sequence"/>
</dbReference>
<feature type="compositionally biased region" description="Basic and acidic residues" evidence="6">
    <location>
        <begin position="27"/>
        <end position="36"/>
    </location>
</feature>
<evidence type="ECO:0000256" key="1">
    <source>
        <dbReference type="ARBA" id="ARBA00001966"/>
    </source>
</evidence>